<dbReference type="PANTHER" id="PTHR42685:SF22">
    <property type="entry name" value="CONDITIONED MEDIUM FACTOR RECEPTOR 1"/>
    <property type="match status" value="1"/>
</dbReference>
<dbReference type="InterPro" id="IPR002938">
    <property type="entry name" value="FAD-bd"/>
</dbReference>
<organism evidence="3 4">
    <name type="scientific">Nocardia rhizosphaerae</name>
    <dbReference type="NCBI Taxonomy" id="1691571"/>
    <lineage>
        <taxon>Bacteria</taxon>
        <taxon>Bacillati</taxon>
        <taxon>Actinomycetota</taxon>
        <taxon>Actinomycetes</taxon>
        <taxon>Mycobacteriales</taxon>
        <taxon>Nocardiaceae</taxon>
        <taxon>Nocardia</taxon>
    </lineage>
</organism>
<feature type="domain" description="FAD-binding" evidence="2">
    <location>
        <begin position="12"/>
        <end position="330"/>
    </location>
</feature>
<comment type="caution">
    <text evidence="3">The sequence shown here is derived from an EMBL/GenBank/DDBJ whole genome shotgun (WGS) entry which is preliminary data.</text>
</comment>
<dbReference type="RefSeq" id="WP_378554141.1">
    <property type="nucleotide sequence ID" value="NZ_JBHSBA010000015.1"/>
</dbReference>
<feature type="compositionally biased region" description="Basic and acidic residues" evidence="1">
    <location>
        <begin position="476"/>
        <end position="486"/>
    </location>
</feature>
<proteinExistence type="predicted"/>
<dbReference type="PANTHER" id="PTHR42685">
    <property type="entry name" value="GERANYLGERANYL DIPHOSPHATE REDUCTASE"/>
    <property type="match status" value="1"/>
</dbReference>
<dbReference type="EC" id="1.-.-.-" evidence="3"/>
<name>A0ABV8LBW6_9NOCA</name>
<evidence type="ECO:0000313" key="4">
    <source>
        <dbReference type="Proteomes" id="UP001595767"/>
    </source>
</evidence>
<dbReference type="Pfam" id="PF01494">
    <property type="entry name" value="FAD_binding_3"/>
    <property type="match status" value="1"/>
</dbReference>
<dbReference type="EMBL" id="JBHSBA010000015">
    <property type="protein sequence ID" value="MFC4128387.1"/>
    <property type="molecule type" value="Genomic_DNA"/>
</dbReference>
<reference evidence="4" key="1">
    <citation type="journal article" date="2019" name="Int. J. Syst. Evol. Microbiol.">
        <title>The Global Catalogue of Microorganisms (GCM) 10K type strain sequencing project: providing services to taxonomists for standard genome sequencing and annotation.</title>
        <authorList>
            <consortium name="The Broad Institute Genomics Platform"/>
            <consortium name="The Broad Institute Genome Sequencing Center for Infectious Disease"/>
            <person name="Wu L."/>
            <person name="Ma J."/>
        </authorList>
    </citation>
    <scope>NUCLEOTIDE SEQUENCE [LARGE SCALE GENOMIC DNA]</scope>
    <source>
        <strain evidence="4">CGMCC 4.7204</strain>
    </source>
</reference>
<feature type="compositionally biased region" description="Pro residues" evidence="1">
    <location>
        <begin position="449"/>
        <end position="459"/>
    </location>
</feature>
<sequence>MPDSPVTAAESADVVIVGARCAGAATAVTLARAGHHVIVLDAATLPSDTLSTHLLWPAGLAELHRLGARTAVEALGAPRLSHAYAAGAGYGITSTFPAVDGIDYALCVRRTGLDDVLVRTAITAGADVRQRCRVTDLLWSGNRCAGVRYTDSTGTVTEISTGLVVGADGRHSTVATLAGAAQPYHTVPSGRDCYYAYWRDTTGLPRDTAAQWRAGADLGTAFPCDDGLILSLVQPPTASGRTGPTAAERRYTAAIARIPELAARLDGCHRIGRVRAATGLASYFRRSTGPGWALPGDAGHFKDPVTAQGIRDALRYGRLLGEAAADHLTDADALDRALRAWERRRVVECRAIFHWTNRLARGEAMRPMEIELYRRAAADPALAQLATGIFTRTNAPGELYAPRRAAQLAFGALRHHPDTPAALRDIASEIRTGTRDAITTHTVLRGAPPTHPAAPAPDRPAPRSELRATLTVSPNPDRRAPAADDR</sequence>
<dbReference type="PRINTS" id="PR00420">
    <property type="entry name" value="RNGMNOXGNASE"/>
</dbReference>
<dbReference type="Gene3D" id="3.50.50.60">
    <property type="entry name" value="FAD/NAD(P)-binding domain"/>
    <property type="match status" value="1"/>
</dbReference>
<protein>
    <submittedName>
        <fullName evidence="3">NAD(P)/FAD-dependent oxidoreductase</fullName>
        <ecNumber evidence="3">1.-.-.-</ecNumber>
    </submittedName>
</protein>
<feature type="region of interest" description="Disordered" evidence="1">
    <location>
        <begin position="444"/>
        <end position="486"/>
    </location>
</feature>
<gene>
    <name evidence="3" type="ORF">ACFOW8_26010</name>
</gene>
<accession>A0ABV8LBW6</accession>
<dbReference type="InterPro" id="IPR036188">
    <property type="entry name" value="FAD/NAD-bd_sf"/>
</dbReference>
<evidence type="ECO:0000256" key="1">
    <source>
        <dbReference type="SAM" id="MobiDB-lite"/>
    </source>
</evidence>
<keyword evidence="3" id="KW-0560">Oxidoreductase</keyword>
<dbReference type="InterPro" id="IPR050407">
    <property type="entry name" value="Geranylgeranyl_reductase"/>
</dbReference>
<dbReference type="Proteomes" id="UP001595767">
    <property type="component" value="Unassembled WGS sequence"/>
</dbReference>
<dbReference type="GO" id="GO:0016491">
    <property type="term" value="F:oxidoreductase activity"/>
    <property type="evidence" value="ECO:0007669"/>
    <property type="project" value="UniProtKB-KW"/>
</dbReference>
<keyword evidence="4" id="KW-1185">Reference proteome</keyword>
<evidence type="ECO:0000313" key="3">
    <source>
        <dbReference type="EMBL" id="MFC4128387.1"/>
    </source>
</evidence>
<evidence type="ECO:0000259" key="2">
    <source>
        <dbReference type="Pfam" id="PF01494"/>
    </source>
</evidence>
<dbReference type="SUPFAM" id="SSF51905">
    <property type="entry name" value="FAD/NAD(P)-binding domain"/>
    <property type="match status" value="1"/>
</dbReference>